<name>A0AAQ3L8U0_9BACT</name>
<sequence length="172" mass="19254">MHGYENPAESICLRKGMSLVEVLIGMTILSIVVMAGIAALPEIRQVTYRSDQYREAATILGAQLEELRTLTYEQLSDRIDADQNNYGDTMKSSWDNSTLEDVAYTKSEITFNGSPYTVEEITNYMSWNGTTEKAIQSHVTVSWDGPIKKESISAYTVFTENGLSDRKFSLAN</sequence>
<keyword evidence="1" id="KW-1133">Transmembrane helix</keyword>
<protein>
    <submittedName>
        <fullName evidence="2">Prepilin-type N-terminal cleavage/methylation domain-containing protein</fullName>
    </submittedName>
</protein>
<evidence type="ECO:0000256" key="1">
    <source>
        <dbReference type="SAM" id="Phobius"/>
    </source>
</evidence>
<evidence type="ECO:0000313" key="3">
    <source>
        <dbReference type="Proteomes" id="UP001304300"/>
    </source>
</evidence>
<proteinExistence type="predicted"/>
<dbReference type="Pfam" id="PF07963">
    <property type="entry name" value="N_methyl"/>
    <property type="match status" value="1"/>
</dbReference>
<keyword evidence="1" id="KW-0472">Membrane</keyword>
<accession>A0AAQ3L8U0</accession>
<dbReference type="PROSITE" id="PS00409">
    <property type="entry name" value="PROKAR_NTER_METHYL"/>
    <property type="match status" value="1"/>
</dbReference>
<gene>
    <name evidence="2" type="ORF">RZN69_01640</name>
</gene>
<feature type="transmembrane region" description="Helical" evidence="1">
    <location>
        <begin position="20"/>
        <end position="40"/>
    </location>
</feature>
<keyword evidence="1" id="KW-0812">Transmembrane</keyword>
<dbReference type="EMBL" id="CP136920">
    <property type="protein sequence ID" value="WOO41774.1"/>
    <property type="molecule type" value="Genomic_DNA"/>
</dbReference>
<dbReference type="RefSeq" id="WP_317834258.1">
    <property type="nucleotide sequence ID" value="NZ_CP136920.1"/>
</dbReference>
<organism evidence="2 3">
    <name type="scientific">Rubellicoccus peritrichatus</name>
    <dbReference type="NCBI Taxonomy" id="3080537"/>
    <lineage>
        <taxon>Bacteria</taxon>
        <taxon>Pseudomonadati</taxon>
        <taxon>Verrucomicrobiota</taxon>
        <taxon>Opitutia</taxon>
        <taxon>Puniceicoccales</taxon>
        <taxon>Cerasicoccaceae</taxon>
        <taxon>Rubellicoccus</taxon>
    </lineage>
</organism>
<keyword evidence="3" id="KW-1185">Reference proteome</keyword>
<dbReference type="KEGG" id="puo:RZN69_01640"/>
<dbReference type="InterPro" id="IPR012902">
    <property type="entry name" value="N_methyl_site"/>
</dbReference>
<evidence type="ECO:0000313" key="2">
    <source>
        <dbReference type="EMBL" id="WOO41774.1"/>
    </source>
</evidence>
<dbReference type="NCBIfam" id="TIGR02532">
    <property type="entry name" value="IV_pilin_GFxxxE"/>
    <property type="match status" value="1"/>
</dbReference>
<reference evidence="2 3" key="1">
    <citation type="submission" date="2023-10" db="EMBL/GenBank/DDBJ databases">
        <title>Rubellicoccus peritrichatus gen. nov., sp. nov., isolated from an algae of coral reef tank.</title>
        <authorList>
            <person name="Luo J."/>
        </authorList>
    </citation>
    <scope>NUCLEOTIDE SEQUENCE [LARGE SCALE GENOMIC DNA]</scope>
    <source>
        <strain evidence="2 3">CR14</strain>
    </source>
</reference>
<dbReference type="AlphaFoldDB" id="A0AAQ3L8U0"/>
<dbReference type="Proteomes" id="UP001304300">
    <property type="component" value="Chromosome"/>
</dbReference>